<dbReference type="PANTHER" id="PTHR43776">
    <property type="entry name" value="TRANSPORT ATP-BINDING PROTEIN"/>
    <property type="match status" value="1"/>
</dbReference>
<evidence type="ECO:0000256" key="11">
    <source>
        <dbReference type="ARBA" id="ARBA00023136"/>
    </source>
</evidence>
<evidence type="ECO:0000313" key="19">
    <source>
        <dbReference type="Proteomes" id="UP001589692"/>
    </source>
</evidence>
<comment type="caution">
    <text evidence="18">The sequence shown here is derived from an EMBL/GenBank/DDBJ whole genome shotgun (WGS) entry which is preliminary data.</text>
</comment>
<keyword evidence="19" id="KW-1185">Reference proteome</keyword>
<keyword evidence="6" id="KW-0677">Repeat</keyword>
<dbReference type="Proteomes" id="UP001589692">
    <property type="component" value="Unassembled WGS sequence"/>
</dbReference>
<dbReference type="EMBL" id="JBHMAA010000018">
    <property type="protein sequence ID" value="MFB9950496.1"/>
    <property type="molecule type" value="Genomic_DNA"/>
</dbReference>
<evidence type="ECO:0000256" key="16">
    <source>
        <dbReference type="ARBA" id="ARBA00047640"/>
    </source>
</evidence>
<dbReference type="EC" id="7.4.2.10" evidence="14"/>
<evidence type="ECO:0000256" key="13">
    <source>
        <dbReference type="ARBA" id="ARBA00038416"/>
    </source>
</evidence>
<keyword evidence="4" id="KW-1003">Cell membrane</keyword>
<comment type="function">
    <text evidence="12">Part of the ABC transporter complex GsiABCD involved in glutathione import. Responsible for energy coupling to the transport system.</text>
</comment>
<dbReference type="CDD" id="cd03257">
    <property type="entry name" value="ABC_NikE_OppD_transporters"/>
    <property type="match status" value="2"/>
</dbReference>
<sequence>MNDMSRQASKQLLSVRNLNVSFRSSDPKGGTVWNRVVKDLSFDVASGKTLAVVGESGSGKSVTSLAITRLLDARKSCVSGEILFQGQSLTAMTDRRMRRLRGSDISMIFQEPMTSLNPVYTIGHQVSETLIEHRGLSAQAAEAETVRLFDRVRIPSARARLKDFPHNFSGGMRQRVLIAMALSCNPKLLIADEPTTALDVTIQAQIIELIKELQDETGMSVLFITHDMGVVAEVADETLVMFRGDAVENGPTGELFANPQKPYTKALLLAVPRLGSMSGIERPMRFPALDKATGEADTPRESPDTVDWENEPFLRVSNLVKRFEIRAGLLRKVTARVHAVENISFELRQGETLALVGESGCGKSTAGQSILRLQEPTAGNVVFEGIDLRSLAADRLRSMRTEIQMVFQDPYASLNPRIRVGDAIAEPIISHGLGDRAFAAARVAELLERVGLSPDMMSRFPHEFSGGQRQRISIARALAVKPKLLVADEAVSALDVSIKAQVVNLLLDLQERLKLAYLFISHDMAVVERISHRVAIMYLGEIVEIGPRAAIFRSPRHPYTRRLLSAVPIPEPSRRHMRRPTSSDEIKSPIRSADYIPPVRGYSEVGPGHFVQDFGSEWSTSF</sequence>
<dbReference type="InterPro" id="IPR027417">
    <property type="entry name" value="P-loop_NTPase"/>
</dbReference>
<organism evidence="18 19">
    <name type="scientific">Rhizobium puerariae</name>
    <dbReference type="NCBI Taxonomy" id="1585791"/>
    <lineage>
        <taxon>Bacteria</taxon>
        <taxon>Pseudomonadati</taxon>
        <taxon>Pseudomonadota</taxon>
        <taxon>Alphaproteobacteria</taxon>
        <taxon>Hyphomicrobiales</taxon>
        <taxon>Rhizobiaceae</taxon>
        <taxon>Rhizobium/Agrobacterium group</taxon>
        <taxon>Rhizobium</taxon>
    </lineage>
</organism>
<gene>
    <name evidence="18" type="ORF">ACFFP0_16700</name>
</gene>
<dbReference type="SUPFAM" id="SSF52540">
    <property type="entry name" value="P-loop containing nucleoside triphosphate hydrolases"/>
    <property type="match status" value="2"/>
</dbReference>
<dbReference type="InterPro" id="IPR003593">
    <property type="entry name" value="AAA+_ATPase"/>
</dbReference>
<evidence type="ECO:0000256" key="10">
    <source>
        <dbReference type="ARBA" id="ARBA00022967"/>
    </source>
</evidence>
<dbReference type="GO" id="GO:0005524">
    <property type="term" value="F:ATP binding"/>
    <property type="evidence" value="ECO:0007669"/>
    <property type="project" value="UniProtKB-KW"/>
</dbReference>
<dbReference type="InterPro" id="IPR003439">
    <property type="entry name" value="ABC_transporter-like_ATP-bd"/>
</dbReference>
<comment type="similarity">
    <text evidence="13">Belongs to the ABC transporter superfamily. Glutathione importer (TC 3.A.1.5.11) family.</text>
</comment>
<keyword evidence="11" id="KW-0472">Membrane</keyword>
<keyword evidence="5" id="KW-0997">Cell inner membrane</keyword>
<keyword evidence="10" id="KW-1278">Translocase</keyword>
<evidence type="ECO:0000313" key="18">
    <source>
        <dbReference type="EMBL" id="MFB9950496.1"/>
    </source>
</evidence>
<dbReference type="PROSITE" id="PS50893">
    <property type="entry name" value="ABC_TRANSPORTER_2"/>
    <property type="match status" value="2"/>
</dbReference>
<evidence type="ECO:0000256" key="7">
    <source>
        <dbReference type="ARBA" id="ARBA00022741"/>
    </source>
</evidence>
<dbReference type="SMART" id="SM00382">
    <property type="entry name" value="AAA"/>
    <property type="match status" value="2"/>
</dbReference>
<keyword evidence="7" id="KW-0547">Nucleotide-binding</keyword>
<evidence type="ECO:0000256" key="15">
    <source>
        <dbReference type="ARBA" id="ARBA00041187"/>
    </source>
</evidence>
<comment type="subcellular location">
    <subcellularLocation>
        <location evidence="1">Cell inner membrane</location>
        <topology evidence="1">Peripheral membrane protein</topology>
    </subcellularLocation>
</comment>
<dbReference type="PROSITE" id="PS00211">
    <property type="entry name" value="ABC_TRANSPORTER_1"/>
    <property type="match status" value="2"/>
</dbReference>
<protein>
    <recommendedName>
        <fullName evidence="15">Glutathione import ATP-binding protein GsiA</fullName>
        <ecNumber evidence="14">7.4.2.10</ecNumber>
    </recommendedName>
</protein>
<comment type="catalytic activity">
    <reaction evidence="16">
        <text>glutathione(out) + ATP + H2O = glutathione(in) + ADP + phosphate + H(+)</text>
        <dbReference type="Rhea" id="RHEA:29791"/>
        <dbReference type="ChEBI" id="CHEBI:15377"/>
        <dbReference type="ChEBI" id="CHEBI:15378"/>
        <dbReference type="ChEBI" id="CHEBI:30616"/>
        <dbReference type="ChEBI" id="CHEBI:43474"/>
        <dbReference type="ChEBI" id="CHEBI:57925"/>
        <dbReference type="ChEBI" id="CHEBI:456216"/>
        <dbReference type="EC" id="7.4.2.10"/>
    </reaction>
</comment>
<dbReference type="Gene3D" id="3.40.50.300">
    <property type="entry name" value="P-loop containing nucleotide triphosphate hydrolases"/>
    <property type="match status" value="2"/>
</dbReference>
<dbReference type="RefSeq" id="WP_377263320.1">
    <property type="nucleotide sequence ID" value="NZ_JBHMAA010000018.1"/>
</dbReference>
<evidence type="ECO:0000259" key="17">
    <source>
        <dbReference type="PROSITE" id="PS50893"/>
    </source>
</evidence>
<dbReference type="Pfam" id="PF00005">
    <property type="entry name" value="ABC_tran"/>
    <property type="match status" value="2"/>
</dbReference>
<evidence type="ECO:0000256" key="4">
    <source>
        <dbReference type="ARBA" id="ARBA00022475"/>
    </source>
</evidence>
<evidence type="ECO:0000256" key="9">
    <source>
        <dbReference type="ARBA" id="ARBA00022840"/>
    </source>
</evidence>
<evidence type="ECO:0000256" key="6">
    <source>
        <dbReference type="ARBA" id="ARBA00022737"/>
    </source>
</evidence>
<keyword evidence="8" id="KW-0378">Hydrolase</keyword>
<proteinExistence type="inferred from homology"/>
<name>A0ABV6AIQ2_9HYPH</name>
<evidence type="ECO:0000256" key="12">
    <source>
        <dbReference type="ARBA" id="ARBA00037530"/>
    </source>
</evidence>
<dbReference type="NCBIfam" id="NF008453">
    <property type="entry name" value="PRK11308.1"/>
    <property type="match status" value="2"/>
</dbReference>
<dbReference type="NCBIfam" id="NF007739">
    <property type="entry name" value="PRK10419.1"/>
    <property type="match status" value="2"/>
</dbReference>
<dbReference type="InterPro" id="IPR013563">
    <property type="entry name" value="Oligopep_ABC_C"/>
</dbReference>
<evidence type="ECO:0000256" key="2">
    <source>
        <dbReference type="ARBA" id="ARBA00011469"/>
    </source>
</evidence>
<feature type="domain" description="ABC transporter" evidence="17">
    <location>
        <begin position="15"/>
        <end position="268"/>
    </location>
</feature>
<evidence type="ECO:0000256" key="5">
    <source>
        <dbReference type="ARBA" id="ARBA00022519"/>
    </source>
</evidence>
<dbReference type="PANTHER" id="PTHR43776:SF15">
    <property type="entry name" value="GLUTATHIONE IMPORT ATP-BINDING PROTEIN GSIA"/>
    <property type="match status" value="1"/>
</dbReference>
<reference evidence="18 19" key="1">
    <citation type="submission" date="2024-09" db="EMBL/GenBank/DDBJ databases">
        <authorList>
            <person name="Sun Q."/>
            <person name="Mori K."/>
        </authorList>
    </citation>
    <scope>NUCLEOTIDE SEQUENCE [LARGE SCALE GENOMIC DNA]</scope>
    <source>
        <strain evidence="18 19">TBRC 4938</strain>
    </source>
</reference>
<keyword evidence="9 18" id="KW-0067">ATP-binding</keyword>
<dbReference type="InterPro" id="IPR017871">
    <property type="entry name" value="ABC_transporter-like_CS"/>
</dbReference>
<comment type="subunit">
    <text evidence="2">The complex is composed of two ATP-binding proteins (GsiA), two transmembrane proteins (GsiC and GsiD) and a solute-binding protein (GsiB).</text>
</comment>
<evidence type="ECO:0000256" key="3">
    <source>
        <dbReference type="ARBA" id="ARBA00022448"/>
    </source>
</evidence>
<feature type="domain" description="ABC transporter" evidence="17">
    <location>
        <begin position="314"/>
        <end position="564"/>
    </location>
</feature>
<accession>A0ABV6AIQ2</accession>
<evidence type="ECO:0000256" key="8">
    <source>
        <dbReference type="ARBA" id="ARBA00022801"/>
    </source>
</evidence>
<evidence type="ECO:0000256" key="14">
    <source>
        <dbReference type="ARBA" id="ARBA00039050"/>
    </source>
</evidence>
<dbReference type="Pfam" id="PF08352">
    <property type="entry name" value="oligo_HPY"/>
    <property type="match status" value="2"/>
</dbReference>
<evidence type="ECO:0000256" key="1">
    <source>
        <dbReference type="ARBA" id="ARBA00004417"/>
    </source>
</evidence>
<dbReference type="InterPro" id="IPR050319">
    <property type="entry name" value="ABC_transp_ATP-bind"/>
</dbReference>
<keyword evidence="3" id="KW-0813">Transport</keyword>